<dbReference type="Proteomes" id="UP000188836">
    <property type="component" value="Unassembled WGS sequence"/>
</dbReference>
<dbReference type="InterPro" id="IPR023772">
    <property type="entry name" value="DNA-bd_HTH_TetR-type_CS"/>
</dbReference>
<evidence type="ECO:0000256" key="2">
    <source>
        <dbReference type="ARBA" id="ARBA00023125"/>
    </source>
</evidence>
<keyword evidence="1" id="KW-0805">Transcription regulation</keyword>
<dbReference type="InterPro" id="IPR009057">
    <property type="entry name" value="Homeodomain-like_sf"/>
</dbReference>
<feature type="DNA-binding region" description="H-T-H motif" evidence="4">
    <location>
        <begin position="33"/>
        <end position="52"/>
    </location>
</feature>
<keyword evidence="7" id="KW-1185">Reference proteome</keyword>
<organism evidence="6 7">
    <name type="scientific">Nocardia donostiensis</name>
    <dbReference type="NCBI Taxonomy" id="1538463"/>
    <lineage>
        <taxon>Bacteria</taxon>
        <taxon>Bacillati</taxon>
        <taxon>Actinomycetota</taxon>
        <taxon>Actinomycetes</taxon>
        <taxon>Mycobacteriales</taxon>
        <taxon>Nocardiaceae</taxon>
        <taxon>Nocardia</taxon>
    </lineage>
</organism>
<dbReference type="PRINTS" id="PR00455">
    <property type="entry name" value="HTHTETR"/>
</dbReference>
<keyword evidence="2 4" id="KW-0238">DNA-binding</keyword>
<accession>A0A1W0BGZ2</accession>
<protein>
    <recommendedName>
        <fullName evidence="5">HTH tetR-type domain-containing protein</fullName>
    </recommendedName>
</protein>
<dbReference type="SUPFAM" id="SSF46689">
    <property type="entry name" value="Homeodomain-like"/>
    <property type="match status" value="1"/>
</dbReference>
<dbReference type="Pfam" id="PF00440">
    <property type="entry name" value="TetR_N"/>
    <property type="match status" value="1"/>
</dbReference>
<dbReference type="PROSITE" id="PS01081">
    <property type="entry name" value="HTH_TETR_1"/>
    <property type="match status" value="1"/>
</dbReference>
<evidence type="ECO:0000256" key="3">
    <source>
        <dbReference type="ARBA" id="ARBA00023163"/>
    </source>
</evidence>
<reference evidence="6 7" key="1">
    <citation type="journal article" date="2016" name="Antonie Van Leeuwenhoek">
        <title>Nocardia donostiensis sp. nov., isolated from human respiratory specimens.</title>
        <authorList>
            <person name="Ercibengoa M."/>
            <person name="Bell M."/>
            <person name="Marimon J.M."/>
            <person name="Humrighouse B."/>
            <person name="Klenk H.P."/>
            <person name="Potter G."/>
            <person name="Perez-Trallero E."/>
        </authorList>
    </citation>
    <scope>NUCLEOTIDE SEQUENCE [LARGE SCALE GENOMIC DNA]</scope>
    <source>
        <strain evidence="6 7">X1655</strain>
    </source>
</reference>
<dbReference type="STRING" id="1538463.B0T36_11980"/>
<dbReference type="Gene3D" id="1.10.10.60">
    <property type="entry name" value="Homeodomain-like"/>
    <property type="match status" value="1"/>
</dbReference>
<dbReference type="PANTHER" id="PTHR30055:SF234">
    <property type="entry name" value="HTH-TYPE TRANSCRIPTIONAL REGULATOR BETI"/>
    <property type="match status" value="1"/>
</dbReference>
<dbReference type="InterPro" id="IPR001647">
    <property type="entry name" value="HTH_TetR"/>
</dbReference>
<dbReference type="OrthoDB" id="4143918at2"/>
<dbReference type="PANTHER" id="PTHR30055">
    <property type="entry name" value="HTH-TYPE TRANSCRIPTIONAL REGULATOR RUTR"/>
    <property type="match status" value="1"/>
</dbReference>
<evidence type="ECO:0000313" key="6">
    <source>
        <dbReference type="EMBL" id="ONM49269.1"/>
    </source>
</evidence>
<dbReference type="InterPro" id="IPR041347">
    <property type="entry name" value="MftR_C"/>
</dbReference>
<feature type="domain" description="HTH tetR-type" evidence="5">
    <location>
        <begin position="10"/>
        <end position="70"/>
    </location>
</feature>
<dbReference type="RefSeq" id="WP_077115798.1">
    <property type="nucleotide sequence ID" value="NZ_MUKP01000007.1"/>
</dbReference>
<evidence type="ECO:0000313" key="7">
    <source>
        <dbReference type="Proteomes" id="UP000188836"/>
    </source>
</evidence>
<dbReference type="InterPro" id="IPR050109">
    <property type="entry name" value="HTH-type_TetR-like_transc_reg"/>
</dbReference>
<evidence type="ECO:0000259" key="5">
    <source>
        <dbReference type="PROSITE" id="PS50977"/>
    </source>
</evidence>
<dbReference type="PROSITE" id="PS50977">
    <property type="entry name" value="HTH_TETR_2"/>
    <property type="match status" value="1"/>
</dbReference>
<dbReference type="GO" id="GO:0003700">
    <property type="term" value="F:DNA-binding transcription factor activity"/>
    <property type="evidence" value="ECO:0007669"/>
    <property type="project" value="TreeGrafter"/>
</dbReference>
<keyword evidence="3" id="KW-0804">Transcription</keyword>
<dbReference type="EMBL" id="MUMY01000005">
    <property type="protein sequence ID" value="ONM49269.1"/>
    <property type="molecule type" value="Genomic_DNA"/>
</dbReference>
<proteinExistence type="predicted"/>
<dbReference type="GO" id="GO:0000976">
    <property type="term" value="F:transcription cis-regulatory region binding"/>
    <property type="evidence" value="ECO:0007669"/>
    <property type="project" value="TreeGrafter"/>
</dbReference>
<evidence type="ECO:0000256" key="1">
    <source>
        <dbReference type="ARBA" id="ARBA00023015"/>
    </source>
</evidence>
<gene>
    <name evidence="6" type="ORF">B0T46_07720</name>
</gene>
<dbReference type="Pfam" id="PF17754">
    <property type="entry name" value="TetR_C_14"/>
    <property type="match status" value="1"/>
</dbReference>
<comment type="caution">
    <text evidence="6">The sequence shown here is derived from an EMBL/GenBank/DDBJ whole genome shotgun (WGS) entry which is preliminary data.</text>
</comment>
<name>A0A1W0BGZ2_9NOCA</name>
<dbReference type="Gene3D" id="1.10.357.10">
    <property type="entry name" value="Tetracycline Repressor, domain 2"/>
    <property type="match status" value="1"/>
</dbReference>
<dbReference type="AlphaFoldDB" id="A0A1W0BGZ2"/>
<sequence>MSGLRERKKERTRRAIQEHALRLFGQQGYENTTVKQIAEAAEVSERTFFRYFPTKEDVVLWDDLDFSFVARFRAQPADTGSFEAMRTALRDTFTELPPTEQHHLRERIELMTSVPPLRAVLLDQLIGAGRTIAGLVAERSGTGPDDPAVRAVVGAVVGAGFAAVLAVQENPHTDFATLLDETLVKLTVVAVDPPTASPT</sequence>
<evidence type="ECO:0000256" key="4">
    <source>
        <dbReference type="PROSITE-ProRule" id="PRU00335"/>
    </source>
</evidence>